<dbReference type="EMBL" id="JABBWE010000039">
    <property type="protein sequence ID" value="KAG1792082.1"/>
    <property type="molecule type" value="Genomic_DNA"/>
</dbReference>
<evidence type="ECO:0000313" key="1">
    <source>
        <dbReference type="EMBL" id="KAG1792082.1"/>
    </source>
</evidence>
<accession>A0A9P7DG57</accession>
<dbReference type="RefSeq" id="XP_041158781.1">
    <property type="nucleotide sequence ID" value="XM_041300308.1"/>
</dbReference>
<protein>
    <submittedName>
        <fullName evidence="1">Uncharacterized protein</fullName>
    </submittedName>
</protein>
<reference evidence="1" key="1">
    <citation type="journal article" date="2020" name="New Phytol.">
        <title>Comparative genomics reveals dynamic genome evolution in host specialist ectomycorrhizal fungi.</title>
        <authorList>
            <person name="Lofgren L.A."/>
            <person name="Nguyen N.H."/>
            <person name="Vilgalys R."/>
            <person name="Ruytinx J."/>
            <person name="Liao H.L."/>
            <person name="Branco S."/>
            <person name="Kuo A."/>
            <person name="LaButti K."/>
            <person name="Lipzen A."/>
            <person name="Andreopoulos W."/>
            <person name="Pangilinan J."/>
            <person name="Riley R."/>
            <person name="Hundley H."/>
            <person name="Na H."/>
            <person name="Barry K."/>
            <person name="Grigoriev I.V."/>
            <person name="Stajich J.E."/>
            <person name="Kennedy P.G."/>
        </authorList>
    </citation>
    <scope>NUCLEOTIDE SEQUENCE</scope>
    <source>
        <strain evidence="1">S12</strain>
    </source>
</reference>
<dbReference type="AlphaFoldDB" id="A0A9P7DG57"/>
<proteinExistence type="predicted"/>
<keyword evidence="2" id="KW-1185">Reference proteome</keyword>
<gene>
    <name evidence="1" type="ORF">HD556DRAFT_1309624</name>
</gene>
<evidence type="ECO:0000313" key="2">
    <source>
        <dbReference type="Proteomes" id="UP000719766"/>
    </source>
</evidence>
<organism evidence="1 2">
    <name type="scientific">Suillus plorans</name>
    <dbReference type="NCBI Taxonomy" id="116603"/>
    <lineage>
        <taxon>Eukaryota</taxon>
        <taxon>Fungi</taxon>
        <taxon>Dikarya</taxon>
        <taxon>Basidiomycota</taxon>
        <taxon>Agaricomycotina</taxon>
        <taxon>Agaricomycetes</taxon>
        <taxon>Agaricomycetidae</taxon>
        <taxon>Boletales</taxon>
        <taxon>Suillineae</taxon>
        <taxon>Suillaceae</taxon>
        <taxon>Suillus</taxon>
    </lineage>
</organism>
<dbReference type="Proteomes" id="UP000719766">
    <property type="component" value="Unassembled WGS sequence"/>
</dbReference>
<sequence>MVLFCSTSTPFTLYLKKVFYRNSLSQLLLLLHIGLSVDDILKCNLIELKPNYKSFDNPCYKQLPIIIQPPPAATIVLTDTVTDLRKAIKEEKNMHLAVWMQTVSSYESSGLKEQGSMCSSAL</sequence>
<name>A0A9P7DG57_9AGAM</name>
<comment type="caution">
    <text evidence="1">The sequence shown here is derived from an EMBL/GenBank/DDBJ whole genome shotgun (WGS) entry which is preliminary data.</text>
</comment>
<dbReference type="GeneID" id="64594072"/>